<keyword evidence="1" id="KW-0812">Transmembrane</keyword>
<gene>
    <name evidence="2" type="ORF">METZ01_LOCUS500405</name>
</gene>
<dbReference type="EMBL" id="UINC01219879">
    <property type="protein sequence ID" value="SVE47551.1"/>
    <property type="molecule type" value="Genomic_DNA"/>
</dbReference>
<feature type="transmembrane region" description="Helical" evidence="1">
    <location>
        <begin position="6"/>
        <end position="27"/>
    </location>
</feature>
<reference evidence="2" key="1">
    <citation type="submission" date="2018-05" db="EMBL/GenBank/DDBJ databases">
        <authorList>
            <person name="Lanie J.A."/>
            <person name="Ng W.-L."/>
            <person name="Kazmierczak K.M."/>
            <person name="Andrzejewski T.M."/>
            <person name="Davidsen T.M."/>
            <person name="Wayne K.J."/>
            <person name="Tettelin H."/>
            <person name="Glass J.I."/>
            <person name="Rusch D."/>
            <person name="Podicherti R."/>
            <person name="Tsui H.-C.T."/>
            <person name="Winkler M.E."/>
        </authorList>
    </citation>
    <scope>NUCLEOTIDE SEQUENCE</scope>
</reference>
<feature type="transmembrane region" description="Helical" evidence="1">
    <location>
        <begin position="34"/>
        <end position="52"/>
    </location>
</feature>
<sequence>MNNIFVNSILAIAGMAVVISLGILNMVATPPQGFELGLLGFVFSIVLLGALTV</sequence>
<name>A0A383DST1_9ZZZZ</name>
<organism evidence="2">
    <name type="scientific">marine metagenome</name>
    <dbReference type="NCBI Taxonomy" id="408172"/>
    <lineage>
        <taxon>unclassified sequences</taxon>
        <taxon>metagenomes</taxon>
        <taxon>ecological metagenomes</taxon>
    </lineage>
</organism>
<keyword evidence="1" id="KW-1133">Transmembrane helix</keyword>
<protein>
    <submittedName>
        <fullName evidence="2">Uncharacterized protein</fullName>
    </submittedName>
</protein>
<keyword evidence="1" id="KW-0472">Membrane</keyword>
<evidence type="ECO:0000313" key="2">
    <source>
        <dbReference type="EMBL" id="SVE47551.1"/>
    </source>
</evidence>
<proteinExistence type="predicted"/>
<feature type="non-terminal residue" evidence="2">
    <location>
        <position position="53"/>
    </location>
</feature>
<accession>A0A383DST1</accession>
<dbReference type="AlphaFoldDB" id="A0A383DST1"/>
<evidence type="ECO:0000256" key="1">
    <source>
        <dbReference type="SAM" id="Phobius"/>
    </source>
</evidence>